<evidence type="ECO:0000313" key="4">
    <source>
        <dbReference type="EMBL" id="SFK98178.1"/>
    </source>
</evidence>
<evidence type="ECO:0000259" key="2">
    <source>
        <dbReference type="Pfam" id="PF04984"/>
    </source>
</evidence>
<evidence type="ECO:0000313" key="5">
    <source>
        <dbReference type="Proteomes" id="UP000199598"/>
    </source>
</evidence>
<keyword evidence="5" id="KW-1185">Reference proteome</keyword>
<evidence type="ECO:0000256" key="1">
    <source>
        <dbReference type="ARBA" id="ARBA00008005"/>
    </source>
</evidence>
<dbReference type="Pfam" id="PF17482">
    <property type="entry name" value="Phage_sheath_1C"/>
    <property type="match status" value="1"/>
</dbReference>
<name>A0A1I4DWZ0_9HYPH</name>
<dbReference type="InterPro" id="IPR035089">
    <property type="entry name" value="Phage_sheath_subtilisin"/>
</dbReference>
<evidence type="ECO:0000259" key="3">
    <source>
        <dbReference type="Pfam" id="PF17482"/>
    </source>
</evidence>
<comment type="similarity">
    <text evidence="1">Belongs to the myoviridae tail sheath protein family.</text>
</comment>
<accession>A0A1I4DWZ0</accession>
<dbReference type="Proteomes" id="UP000199598">
    <property type="component" value="Unassembled WGS sequence"/>
</dbReference>
<protein>
    <recommendedName>
        <fullName evidence="6">Phage tail protein</fullName>
    </recommendedName>
</protein>
<organism evidence="4 5">
    <name type="scientific">Pseudovibrio ascidiaceicola</name>
    <dbReference type="NCBI Taxonomy" id="285279"/>
    <lineage>
        <taxon>Bacteria</taxon>
        <taxon>Pseudomonadati</taxon>
        <taxon>Pseudomonadota</taxon>
        <taxon>Alphaproteobacteria</taxon>
        <taxon>Hyphomicrobiales</taxon>
        <taxon>Stappiaceae</taxon>
        <taxon>Pseudovibrio</taxon>
    </lineage>
</organism>
<dbReference type="RefSeq" id="WP_093522604.1">
    <property type="nucleotide sequence ID" value="NZ_FOSK01000013.1"/>
</dbReference>
<evidence type="ECO:0008006" key="6">
    <source>
        <dbReference type="Google" id="ProtNLM"/>
    </source>
</evidence>
<dbReference type="InterPro" id="IPR052042">
    <property type="entry name" value="Tail_sheath_structural"/>
</dbReference>
<feature type="domain" description="Tail sheath protein subtilisin-like" evidence="2">
    <location>
        <begin position="229"/>
        <end position="345"/>
    </location>
</feature>
<gene>
    <name evidence="4" type="ORF">SAMN04488518_11346</name>
</gene>
<dbReference type="EMBL" id="FOSK01000013">
    <property type="protein sequence ID" value="SFK98178.1"/>
    <property type="molecule type" value="Genomic_DNA"/>
</dbReference>
<proteinExistence type="inferred from homology"/>
<sequence>MADVSFHHGVRVFESAENPILIEIAQTSTIALIGTAEGADAEAFPLNEPVLLLGDQSKAAKLGEGNLRDGVDAVFKQVGTYLFVIRVAEGANAAATLSNVIGDASALTGIHALKKCQPAYGLKPRLIAIPGFTGSFEDKGLQSINVTNGGAGYTDATTVKVTGDGTGAEATAILSEGAITEVVITKGGSGYTNAAITFEGDGNGATATVNIGAVGDPVIAELGGVLHELEAIGIVDGPDTTDQDAVNFKEVNAHPRIYIVDPKAGDWDTDLNANRFKPAAPYFCGVQANTDRTKGFWWSLSNKPINGITAVSRPIAYGPQTDYLNERGIATIINDGEGFKTWGNRLSGGDDLWRFMSVRRTADFINAAILSAYMEFVDKPFSKANLRFMVESGNAFMAKLKAEGAILGGRVWLDMERNTNEAMAGGKITLAVDFEPPAPMEDIRFIAHRNITYYTELLNGVLTTSV</sequence>
<feature type="domain" description="Tail sheath protein C-terminal" evidence="3">
    <location>
        <begin position="350"/>
        <end position="445"/>
    </location>
</feature>
<dbReference type="PANTHER" id="PTHR35861">
    <property type="match status" value="1"/>
</dbReference>
<comment type="caution">
    <text evidence="4">The sequence shown here is derived from an EMBL/GenBank/DDBJ whole genome shotgun (WGS) entry which is preliminary data.</text>
</comment>
<dbReference type="PANTHER" id="PTHR35861:SF1">
    <property type="entry name" value="PHAGE TAIL SHEATH PROTEIN"/>
    <property type="match status" value="1"/>
</dbReference>
<dbReference type="InterPro" id="IPR020287">
    <property type="entry name" value="Tail_sheath_C"/>
</dbReference>
<dbReference type="Pfam" id="PF04984">
    <property type="entry name" value="Phage_sheath_1"/>
    <property type="match status" value="1"/>
</dbReference>
<reference evidence="4 5" key="1">
    <citation type="submission" date="2016-10" db="EMBL/GenBank/DDBJ databases">
        <authorList>
            <person name="Varghese N."/>
            <person name="Submissions S."/>
        </authorList>
    </citation>
    <scope>NUCLEOTIDE SEQUENCE [LARGE SCALE GENOMIC DNA]</scope>
    <source>
        <strain evidence="4 5">DSM 16392</strain>
    </source>
</reference>